<dbReference type="EMBL" id="WUBL01000009">
    <property type="protein sequence ID" value="KAF2972062.1"/>
    <property type="molecule type" value="Genomic_DNA"/>
</dbReference>
<proteinExistence type="predicted"/>
<gene>
    <name evidence="1" type="ORF">GQX73_g1622</name>
</gene>
<reference evidence="1 2" key="1">
    <citation type="submission" date="2019-12" db="EMBL/GenBank/DDBJ databases">
        <title>Draft genome sequence of the ascomycete Xylaria multiplex DSM 110363.</title>
        <authorList>
            <person name="Buettner E."/>
            <person name="Kellner H."/>
        </authorList>
    </citation>
    <scope>NUCLEOTIDE SEQUENCE [LARGE SCALE GENOMIC DNA]</scope>
    <source>
        <strain evidence="1 2">DSM 110363</strain>
    </source>
</reference>
<sequence length="382" mass="43292">MSLHLMVRYWCHGNIGDNLRYECRLCRLSTPPLPDLQLRLGRAIRRFLHVFVWVQVGIRDSWDNQDAPVQKAIKNLKEVIGVGVSVNPEWPLLFTELDSFYPDKATLVPSVATVVEACCTALATFADDDANGEWADTLLEQTEGRVRFALEIFKTRDIGLIWSNQRRSFVIGLPKSVMPSKSYMLSFFTGNLLKIFDEKPNHSTPPNTQPTSIDDWADVALDNKTGNAAVIEIPQRHAVARESPTFDIIPDIETVARPDELLLKPPYHLTVRDYNSSTIVVQCSHSPTLQFLSDYLTKWARTNHNNTRKPPLAEIKLQQSAFGLGVAYDRLTVTADTRYTAQEISPTILLALIEGVLGYEIVSNDGSLWTFRRDVEFRNNRY</sequence>
<protein>
    <submittedName>
        <fullName evidence="1">Uncharacterized protein</fullName>
    </submittedName>
</protein>
<keyword evidence="2" id="KW-1185">Reference proteome</keyword>
<dbReference type="Proteomes" id="UP000481858">
    <property type="component" value="Unassembled WGS sequence"/>
</dbReference>
<organism evidence="1 2">
    <name type="scientific">Xylaria multiplex</name>
    <dbReference type="NCBI Taxonomy" id="323545"/>
    <lineage>
        <taxon>Eukaryota</taxon>
        <taxon>Fungi</taxon>
        <taxon>Dikarya</taxon>
        <taxon>Ascomycota</taxon>
        <taxon>Pezizomycotina</taxon>
        <taxon>Sordariomycetes</taxon>
        <taxon>Xylariomycetidae</taxon>
        <taxon>Xylariales</taxon>
        <taxon>Xylariaceae</taxon>
        <taxon>Xylaria</taxon>
    </lineage>
</organism>
<comment type="caution">
    <text evidence="1">The sequence shown here is derived from an EMBL/GenBank/DDBJ whole genome shotgun (WGS) entry which is preliminary data.</text>
</comment>
<dbReference type="OrthoDB" id="4926491at2759"/>
<evidence type="ECO:0000313" key="1">
    <source>
        <dbReference type="EMBL" id="KAF2972062.1"/>
    </source>
</evidence>
<dbReference type="AlphaFoldDB" id="A0A7C8J242"/>
<accession>A0A7C8J242</accession>
<evidence type="ECO:0000313" key="2">
    <source>
        <dbReference type="Proteomes" id="UP000481858"/>
    </source>
</evidence>
<dbReference type="InParanoid" id="A0A7C8J242"/>
<name>A0A7C8J242_9PEZI</name>